<evidence type="ECO:0000259" key="2">
    <source>
        <dbReference type="Pfam" id="PF17680"/>
    </source>
</evidence>
<dbReference type="Proteomes" id="UP000190027">
    <property type="component" value="Unassembled WGS sequence"/>
</dbReference>
<feature type="domain" description="FlgO" evidence="2">
    <location>
        <begin position="73"/>
        <end position="207"/>
    </location>
</feature>
<proteinExistence type="predicted"/>
<keyword evidence="4" id="KW-1185">Reference proteome</keyword>
<dbReference type="OrthoDB" id="5451319at2"/>
<name>A0A1T4WIX7_9BACT</name>
<gene>
    <name evidence="3" type="ORF">SAMN02745704_00955</name>
</gene>
<dbReference type="EMBL" id="FUYC01000003">
    <property type="protein sequence ID" value="SKA77147.1"/>
    <property type="molecule type" value="Genomic_DNA"/>
</dbReference>
<dbReference type="STRING" id="1121449.SAMN02745704_00955"/>
<reference evidence="3 4" key="1">
    <citation type="submission" date="2017-02" db="EMBL/GenBank/DDBJ databases">
        <authorList>
            <person name="Peterson S.W."/>
        </authorList>
    </citation>
    <scope>NUCLEOTIDE SEQUENCE [LARGE SCALE GENOMIC DNA]</scope>
    <source>
        <strain evidence="3 4">DSM 16080</strain>
    </source>
</reference>
<organism evidence="3 4">
    <name type="scientific">Paucidesulfovibrio gracilis DSM 16080</name>
    <dbReference type="NCBI Taxonomy" id="1121449"/>
    <lineage>
        <taxon>Bacteria</taxon>
        <taxon>Pseudomonadati</taxon>
        <taxon>Thermodesulfobacteriota</taxon>
        <taxon>Desulfovibrionia</taxon>
        <taxon>Desulfovibrionales</taxon>
        <taxon>Desulfovibrionaceae</taxon>
        <taxon>Paucidesulfovibrio</taxon>
    </lineage>
</organism>
<dbReference type="AlphaFoldDB" id="A0A1T4WIX7"/>
<dbReference type="Pfam" id="PF17680">
    <property type="entry name" value="FlgO"/>
    <property type="match status" value="1"/>
</dbReference>
<evidence type="ECO:0000256" key="1">
    <source>
        <dbReference type="SAM" id="MobiDB-lite"/>
    </source>
</evidence>
<accession>A0A1T4WIX7</accession>
<evidence type="ECO:0000313" key="3">
    <source>
        <dbReference type="EMBL" id="SKA77147.1"/>
    </source>
</evidence>
<evidence type="ECO:0000313" key="4">
    <source>
        <dbReference type="Proteomes" id="UP000190027"/>
    </source>
</evidence>
<protein>
    <recommendedName>
        <fullName evidence="2">FlgO domain-containing protein</fullName>
    </recommendedName>
</protein>
<sequence length="231" mass="25319">MPFENIPLWHSQAQRRFFAPAALVLLIGCVAGCSGSTAKKNYDSAADFFFDVRPTTTELRDEDTTPIRELNYEAGDELVRVLNDALEEHVRIVFHDFDNLGQPEDPSPFGFVSAEQVASRLTRAGYPVIPANAMQTMPQHGTMDEAEPTDTDSAANAPDAEKTLPGLAELRGTYLIAADVIYLSATVRAVPTQTALASWQWTLPVNQNTMALLPQLRLPQGGTTPTVRTKF</sequence>
<dbReference type="RefSeq" id="WP_078716542.1">
    <property type="nucleotide sequence ID" value="NZ_FUYC01000003.1"/>
</dbReference>
<feature type="region of interest" description="Disordered" evidence="1">
    <location>
        <begin position="140"/>
        <end position="159"/>
    </location>
</feature>
<dbReference type="InterPro" id="IPR041215">
    <property type="entry name" value="FlgO_dom"/>
</dbReference>